<dbReference type="Gene3D" id="2.60.40.1180">
    <property type="entry name" value="Golgi alpha-mannosidase II"/>
    <property type="match status" value="1"/>
</dbReference>
<dbReference type="PANTHER" id="PTHR47786">
    <property type="entry name" value="ALPHA-1,4-GLUCAN:MALTOSE-1-PHOSPHATE MALTOSYLTRANSFERASE"/>
    <property type="match status" value="1"/>
</dbReference>
<evidence type="ECO:0000256" key="1">
    <source>
        <dbReference type="SAM" id="SignalP"/>
    </source>
</evidence>
<reference evidence="4" key="1">
    <citation type="journal article" date="2019" name="Int. J. Syst. Evol. Microbiol.">
        <title>The Global Catalogue of Microorganisms (GCM) 10K type strain sequencing project: providing services to taxonomists for standard genome sequencing and annotation.</title>
        <authorList>
            <consortium name="The Broad Institute Genomics Platform"/>
            <consortium name="The Broad Institute Genome Sequencing Center for Infectious Disease"/>
            <person name="Wu L."/>
            <person name="Ma J."/>
        </authorList>
    </citation>
    <scope>NUCLEOTIDE SEQUENCE [LARGE SCALE GENOMIC DNA]</scope>
    <source>
        <strain evidence="4">CGMCC 1.15304</strain>
    </source>
</reference>
<dbReference type="InterPro" id="IPR013780">
    <property type="entry name" value="Glyco_hydro_b"/>
</dbReference>
<dbReference type="CDD" id="cd11313">
    <property type="entry name" value="AmyAc_arch_bac_AmyA"/>
    <property type="match status" value="1"/>
</dbReference>
<accession>A0ABV8U926</accession>
<keyword evidence="4" id="KW-1185">Reference proteome</keyword>
<keyword evidence="1" id="KW-0732">Signal</keyword>
<keyword evidence="3" id="KW-0378">Hydrolase</keyword>
<dbReference type="InterPro" id="IPR017853">
    <property type="entry name" value="GH"/>
</dbReference>
<name>A0ABV8U926_9PROT</name>
<proteinExistence type="predicted"/>
<evidence type="ECO:0000313" key="4">
    <source>
        <dbReference type="Proteomes" id="UP001595776"/>
    </source>
</evidence>
<dbReference type="EMBL" id="JBHSCR010000003">
    <property type="protein sequence ID" value="MFC4347140.1"/>
    <property type="molecule type" value="Genomic_DNA"/>
</dbReference>
<dbReference type="SMART" id="SM00642">
    <property type="entry name" value="Aamy"/>
    <property type="match status" value="1"/>
</dbReference>
<gene>
    <name evidence="3" type="ORF">ACFO5Q_04720</name>
</gene>
<dbReference type="InterPro" id="IPR006047">
    <property type="entry name" value="GH13_cat_dom"/>
</dbReference>
<dbReference type="PANTHER" id="PTHR47786:SF2">
    <property type="entry name" value="GLYCOSYL HYDROLASE FAMILY 13 CATALYTIC DOMAIN-CONTAINING PROTEIN"/>
    <property type="match status" value="1"/>
</dbReference>
<evidence type="ECO:0000259" key="2">
    <source>
        <dbReference type="SMART" id="SM00642"/>
    </source>
</evidence>
<evidence type="ECO:0000313" key="3">
    <source>
        <dbReference type="EMBL" id="MFC4347140.1"/>
    </source>
</evidence>
<feature type="chain" id="PRO_5045141515" evidence="1">
    <location>
        <begin position="23"/>
        <end position="461"/>
    </location>
</feature>
<dbReference type="SUPFAM" id="SSF51445">
    <property type="entry name" value="(Trans)glycosidases"/>
    <property type="match status" value="1"/>
</dbReference>
<feature type="signal peptide" evidence="1">
    <location>
        <begin position="1"/>
        <end position="22"/>
    </location>
</feature>
<dbReference type="SUPFAM" id="SSF51011">
    <property type="entry name" value="Glycosyl hydrolase domain"/>
    <property type="match status" value="1"/>
</dbReference>
<organism evidence="3 4">
    <name type="scientific">Kordiimonas lipolytica</name>
    <dbReference type="NCBI Taxonomy" id="1662421"/>
    <lineage>
        <taxon>Bacteria</taxon>
        <taxon>Pseudomonadati</taxon>
        <taxon>Pseudomonadota</taxon>
        <taxon>Alphaproteobacteria</taxon>
        <taxon>Kordiimonadales</taxon>
        <taxon>Kordiimonadaceae</taxon>
        <taxon>Kordiimonas</taxon>
    </lineage>
</organism>
<dbReference type="RefSeq" id="WP_380084310.1">
    <property type="nucleotide sequence ID" value="NZ_JBHSCR010000003.1"/>
</dbReference>
<dbReference type="Proteomes" id="UP001595776">
    <property type="component" value="Unassembled WGS sequence"/>
</dbReference>
<sequence>MRLFQVACFAALVAITPASSMAAGGVASKYDPKPYMQVQHPDWAKNAVLYQLNTRQFTPEGTFEAARKQLPRLKELGADIIWLMPIHEIGEENRKGSLGSPYSVKDYYSVNPEFGTLDDLKAFTRDAHKMGMRVILDWVANHTAWDNVIREKHPDWYERDWKGDFRPTPWWDWSDIIDLDFSKPGLRQYMTEAMKYWVEEVGVDGFRCDVAGFVPVDFWNTVRAELESVKPVFMLAEWESRDLYQHAFDATYAWSWGETMHKIAHGKADTGALFVYYSWNESAYPRDAYRMTHVTNHDQNSWEGTMFERFGDALESAIVLSVVGEGIPLIYNGQEAGNDKRLEFFERDPIKWRDHEIGDLYKALFKLKHENTALWNGAAGARMVSIVNSAPKQVLSFVRENAKDGVFAIINLSDKAQTVRFENGPHLGSYHDFEGGAAVTVDADYDITLPAWGYRVLVENK</sequence>
<dbReference type="GO" id="GO:0016787">
    <property type="term" value="F:hydrolase activity"/>
    <property type="evidence" value="ECO:0007669"/>
    <property type="project" value="UniProtKB-KW"/>
</dbReference>
<feature type="domain" description="Glycosyl hydrolase family 13 catalytic" evidence="2">
    <location>
        <begin position="51"/>
        <end position="368"/>
    </location>
</feature>
<dbReference type="Gene3D" id="3.20.20.80">
    <property type="entry name" value="Glycosidases"/>
    <property type="match status" value="1"/>
</dbReference>
<dbReference type="Pfam" id="PF00128">
    <property type="entry name" value="Alpha-amylase"/>
    <property type="match status" value="1"/>
</dbReference>
<protein>
    <submittedName>
        <fullName evidence="3">Alpha-amylase family glycosyl hydrolase</fullName>
    </submittedName>
</protein>
<comment type="caution">
    <text evidence="3">The sequence shown here is derived from an EMBL/GenBank/DDBJ whole genome shotgun (WGS) entry which is preliminary data.</text>
</comment>